<dbReference type="RefSeq" id="WP_122184252.1">
    <property type="nucleotide sequence ID" value="NZ_RFFJ01000068.1"/>
</dbReference>
<dbReference type="PANTHER" id="PTHR30448">
    <property type="entry name" value="RNASE ADAPTER PROTEIN RAPZ"/>
    <property type="match status" value="1"/>
</dbReference>
<dbReference type="GO" id="GO:0005524">
    <property type="term" value="F:ATP binding"/>
    <property type="evidence" value="ECO:0007669"/>
    <property type="project" value="InterPro"/>
</dbReference>
<gene>
    <name evidence="3" type="ORF">EBN88_14300</name>
</gene>
<protein>
    <recommendedName>
        <fullName evidence="2">RapZ C-terminal domain-containing protein</fullName>
    </recommendedName>
</protein>
<evidence type="ECO:0000259" key="2">
    <source>
        <dbReference type="Pfam" id="PF22740"/>
    </source>
</evidence>
<dbReference type="EMBL" id="RFFJ01000068">
    <property type="protein sequence ID" value="RMI39756.1"/>
    <property type="molecule type" value="Genomic_DNA"/>
</dbReference>
<accession>A0A3M2LRP2</accession>
<sequence>MTRLKLTITPVHPDGTACTHKMRPSGKPADPTSGCTGRARYRVTCSGCTWTEEPGLRVLAEDVRNAHRRLHMLGLSRTGQPLAPIAITSYGARHNDPPQTEPHAVLDLTEALRNPADDPAMRYLTGRDDAVRRHVLNTPGAADLIDRLLQNITAAHIVEEHIACTSAGQEPRTVHVHIYCQGGRHRSVAVADEVARVLASEGHAVAVDHRHINRPVLPARS</sequence>
<evidence type="ECO:0000256" key="1">
    <source>
        <dbReference type="SAM" id="MobiDB-lite"/>
    </source>
</evidence>
<dbReference type="InterPro" id="IPR005337">
    <property type="entry name" value="RapZ-like"/>
</dbReference>
<proteinExistence type="predicted"/>
<dbReference type="InterPro" id="IPR053931">
    <property type="entry name" value="RapZ_C"/>
</dbReference>
<feature type="domain" description="RapZ C-terminal" evidence="2">
    <location>
        <begin position="85"/>
        <end position="212"/>
    </location>
</feature>
<dbReference type="AlphaFoldDB" id="A0A3M2LRP2"/>
<name>A0A3M2LRP2_9ACTN</name>
<comment type="caution">
    <text evidence="3">The sequence shown here is derived from an EMBL/GenBank/DDBJ whole genome shotgun (WGS) entry which is preliminary data.</text>
</comment>
<dbReference type="Pfam" id="PF22740">
    <property type="entry name" value="PapZ_C"/>
    <property type="match status" value="1"/>
</dbReference>
<keyword evidence="4" id="KW-1185">Reference proteome</keyword>
<evidence type="ECO:0000313" key="3">
    <source>
        <dbReference type="EMBL" id="RMI39756.1"/>
    </source>
</evidence>
<evidence type="ECO:0000313" key="4">
    <source>
        <dbReference type="Proteomes" id="UP000278673"/>
    </source>
</evidence>
<feature type="region of interest" description="Disordered" evidence="1">
    <location>
        <begin position="15"/>
        <end position="36"/>
    </location>
</feature>
<reference evidence="3 4" key="1">
    <citation type="submission" date="2018-10" db="EMBL/GenBank/DDBJ databases">
        <title>Isolation, diversity and antifungal activity of actinobacteria from wheat.</title>
        <authorList>
            <person name="Han C."/>
        </authorList>
    </citation>
    <scope>NUCLEOTIDE SEQUENCE [LARGE SCALE GENOMIC DNA]</scope>
    <source>
        <strain evidence="3 4">NEAU-YY642</strain>
    </source>
</reference>
<dbReference type="PANTHER" id="PTHR30448:SF0">
    <property type="entry name" value="RNASE ADAPTER PROTEIN RAPZ"/>
    <property type="match status" value="1"/>
</dbReference>
<organism evidence="3 4">
    <name type="scientific">Streptomyces triticirhizae</name>
    <dbReference type="NCBI Taxonomy" id="2483353"/>
    <lineage>
        <taxon>Bacteria</taxon>
        <taxon>Bacillati</taxon>
        <taxon>Actinomycetota</taxon>
        <taxon>Actinomycetes</taxon>
        <taxon>Kitasatosporales</taxon>
        <taxon>Streptomycetaceae</taxon>
        <taxon>Streptomyces</taxon>
    </lineage>
</organism>
<dbReference type="Proteomes" id="UP000278673">
    <property type="component" value="Unassembled WGS sequence"/>
</dbReference>